<reference evidence="1" key="1">
    <citation type="submission" date="2021-06" db="EMBL/GenBank/DDBJ databases">
        <authorList>
            <person name="Kallberg Y."/>
            <person name="Tangrot J."/>
            <person name="Rosling A."/>
        </authorList>
    </citation>
    <scope>NUCLEOTIDE SEQUENCE</scope>
    <source>
        <strain evidence="1">MA461A</strain>
    </source>
</reference>
<feature type="non-terminal residue" evidence="1">
    <location>
        <position position="1"/>
    </location>
</feature>
<evidence type="ECO:0000313" key="1">
    <source>
        <dbReference type="EMBL" id="CAG8834329.1"/>
    </source>
</evidence>
<sequence length="94" mass="10820">SSINLYDQHWLILKADDTVDYSEANKILLLPPSERKPAHFVKNKNYFFNLSKENTIALLFAASASLIVSVLVASRWFMRRVKLSMFTKNSNRAN</sequence>
<gene>
    <name evidence="1" type="ORF">RPERSI_LOCUS29161</name>
</gene>
<dbReference type="Proteomes" id="UP000789920">
    <property type="component" value="Unassembled WGS sequence"/>
</dbReference>
<name>A0ACA9SBA7_9GLOM</name>
<keyword evidence="2" id="KW-1185">Reference proteome</keyword>
<dbReference type="EMBL" id="CAJVQC010108862">
    <property type="protein sequence ID" value="CAG8834329.1"/>
    <property type="molecule type" value="Genomic_DNA"/>
</dbReference>
<evidence type="ECO:0000313" key="2">
    <source>
        <dbReference type="Proteomes" id="UP000789920"/>
    </source>
</evidence>
<organism evidence="1 2">
    <name type="scientific">Racocetra persica</name>
    <dbReference type="NCBI Taxonomy" id="160502"/>
    <lineage>
        <taxon>Eukaryota</taxon>
        <taxon>Fungi</taxon>
        <taxon>Fungi incertae sedis</taxon>
        <taxon>Mucoromycota</taxon>
        <taxon>Glomeromycotina</taxon>
        <taxon>Glomeromycetes</taxon>
        <taxon>Diversisporales</taxon>
        <taxon>Gigasporaceae</taxon>
        <taxon>Racocetra</taxon>
    </lineage>
</organism>
<proteinExistence type="predicted"/>
<accession>A0ACA9SBA7</accession>
<comment type="caution">
    <text evidence="1">The sequence shown here is derived from an EMBL/GenBank/DDBJ whole genome shotgun (WGS) entry which is preliminary data.</text>
</comment>
<protein>
    <submittedName>
        <fullName evidence="1">3202_t:CDS:1</fullName>
    </submittedName>
</protein>
<feature type="non-terminal residue" evidence="1">
    <location>
        <position position="94"/>
    </location>
</feature>